<gene>
    <name evidence="1" type="ORF">FHX68_0269</name>
</gene>
<evidence type="ECO:0000313" key="1">
    <source>
        <dbReference type="EMBL" id="TQN00197.1"/>
    </source>
</evidence>
<organism evidence="1 2">
    <name type="scientific">Microbacterium lacticum</name>
    <dbReference type="NCBI Taxonomy" id="33885"/>
    <lineage>
        <taxon>Bacteria</taxon>
        <taxon>Bacillati</taxon>
        <taxon>Actinomycetota</taxon>
        <taxon>Actinomycetes</taxon>
        <taxon>Micrococcales</taxon>
        <taxon>Microbacteriaceae</taxon>
        <taxon>Microbacterium</taxon>
    </lineage>
</organism>
<accession>A0A4Y3UP99</accession>
<dbReference type="Proteomes" id="UP000319804">
    <property type="component" value="Unassembled WGS sequence"/>
</dbReference>
<dbReference type="OrthoDB" id="9789781at2"/>
<evidence type="ECO:0000313" key="2">
    <source>
        <dbReference type="Proteomes" id="UP000319804"/>
    </source>
</evidence>
<proteinExistence type="predicted"/>
<keyword evidence="2" id="KW-1185">Reference proteome</keyword>
<dbReference type="RefSeq" id="WP_141380544.1">
    <property type="nucleotide sequence ID" value="NZ_BJNA01000025.1"/>
</dbReference>
<comment type="caution">
    <text evidence="1">The sequence shown here is derived from an EMBL/GenBank/DDBJ whole genome shotgun (WGS) entry which is preliminary data.</text>
</comment>
<dbReference type="EMBL" id="VFPS01000001">
    <property type="protein sequence ID" value="TQN00197.1"/>
    <property type="molecule type" value="Genomic_DNA"/>
</dbReference>
<reference evidence="1 2" key="1">
    <citation type="submission" date="2019-06" db="EMBL/GenBank/DDBJ databases">
        <title>Sequencing the genomes of 1000 actinobacteria strains.</title>
        <authorList>
            <person name="Klenk H.-P."/>
        </authorList>
    </citation>
    <scope>NUCLEOTIDE SEQUENCE [LARGE SCALE GENOMIC DNA]</scope>
    <source>
        <strain evidence="1 2">DSM 20427</strain>
    </source>
</reference>
<protein>
    <submittedName>
        <fullName evidence="1">Uncharacterized protein</fullName>
    </submittedName>
</protein>
<name>A0A4Y3UP99_9MICO</name>
<dbReference type="AlphaFoldDB" id="A0A4Y3UP99"/>
<sequence>MKELDESLPSTFTTETSRAHGVHPRDLYAWRDGGQVIELSRGVFRRADAPPASYPDMIAVAHRAPRAIVCCISAAAIHDLTDEMPALVQIAVPKRSHTPVITYPPVMVFRFDEASFELGLTSFEAGPGEPVRIYDAARTVVDLMRFRKRLGEPIAHAALYRYLAAPNSKPALLLEYAEALGTFGPMRAALDVASAR</sequence>